<proteinExistence type="predicted"/>
<evidence type="ECO:0000256" key="2">
    <source>
        <dbReference type="PROSITE-ProRule" id="PRU00504"/>
    </source>
</evidence>
<dbReference type="KEGG" id="cvn:111120431"/>
<dbReference type="Pfam" id="PF01436">
    <property type="entry name" value="NHL"/>
    <property type="match status" value="1"/>
</dbReference>
<dbReference type="AlphaFoldDB" id="A0A8B8CLY7"/>
<feature type="repeat" description="NHL" evidence="2">
    <location>
        <begin position="162"/>
        <end position="192"/>
    </location>
</feature>
<evidence type="ECO:0000256" key="1">
    <source>
        <dbReference type="ARBA" id="ARBA00022737"/>
    </source>
</evidence>
<gene>
    <name evidence="4" type="primary">LOC111120431</name>
</gene>
<dbReference type="GeneID" id="111120431"/>
<sequence>MDRSINLVSGTEIQTLITLRGWRPLSLCSTSSGDLLVIMTSDDYEQTKVVRYSGSVEKQSIQWDNQGKPLYSSGSIKYLNENRNSDVCVADFRAGAVVVVSAAGKVRFRYTGPPSTPGESFRPVRITTDSWANILTSVPYNHRIHIIDQDGHFLRFIHNCGLQNPWGLCVDSKDNLFVAEFSSGKVKKIQYYK</sequence>
<dbReference type="Proteomes" id="UP000694844">
    <property type="component" value="Chromosome 2"/>
</dbReference>
<keyword evidence="3" id="KW-1185">Reference proteome</keyword>
<dbReference type="RefSeq" id="XP_022316853.1">
    <property type="nucleotide sequence ID" value="XM_022461145.1"/>
</dbReference>
<keyword evidence="1" id="KW-0677">Repeat</keyword>
<evidence type="ECO:0000313" key="3">
    <source>
        <dbReference type="Proteomes" id="UP000694844"/>
    </source>
</evidence>
<dbReference type="SUPFAM" id="SSF101898">
    <property type="entry name" value="NHL repeat"/>
    <property type="match status" value="1"/>
</dbReference>
<dbReference type="InterPro" id="IPR011042">
    <property type="entry name" value="6-blade_b-propeller_TolB-like"/>
</dbReference>
<dbReference type="InterPro" id="IPR001258">
    <property type="entry name" value="NHL_repeat"/>
</dbReference>
<accession>A0A8B8CLY7</accession>
<dbReference type="Gene3D" id="2.120.10.30">
    <property type="entry name" value="TolB, C-terminal domain"/>
    <property type="match status" value="1"/>
</dbReference>
<dbReference type="PROSITE" id="PS51125">
    <property type="entry name" value="NHL"/>
    <property type="match status" value="1"/>
</dbReference>
<name>A0A8B8CLY7_CRAVI</name>
<dbReference type="OrthoDB" id="6062662at2759"/>
<protein>
    <submittedName>
        <fullName evidence="4">Protein lin-41-like</fullName>
    </submittedName>
</protein>
<reference evidence="4" key="1">
    <citation type="submission" date="2025-08" db="UniProtKB">
        <authorList>
            <consortium name="RefSeq"/>
        </authorList>
    </citation>
    <scope>IDENTIFICATION</scope>
    <source>
        <tissue evidence="4">Whole sample</tissue>
    </source>
</reference>
<organism evidence="3 4">
    <name type="scientific">Crassostrea virginica</name>
    <name type="common">Eastern oyster</name>
    <dbReference type="NCBI Taxonomy" id="6565"/>
    <lineage>
        <taxon>Eukaryota</taxon>
        <taxon>Metazoa</taxon>
        <taxon>Spiralia</taxon>
        <taxon>Lophotrochozoa</taxon>
        <taxon>Mollusca</taxon>
        <taxon>Bivalvia</taxon>
        <taxon>Autobranchia</taxon>
        <taxon>Pteriomorphia</taxon>
        <taxon>Ostreida</taxon>
        <taxon>Ostreoidea</taxon>
        <taxon>Ostreidae</taxon>
        <taxon>Crassostrea</taxon>
    </lineage>
</organism>
<evidence type="ECO:0000313" key="4">
    <source>
        <dbReference type="RefSeq" id="XP_022316853.1"/>
    </source>
</evidence>